<evidence type="ECO:0000313" key="2">
    <source>
        <dbReference type="EMBL" id="MBM6851981.1"/>
    </source>
</evidence>
<feature type="transmembrane region" description="Helical" evidence="1">
    <location>
        <begin position="42"/>
        <end position="61"/>
    </location>
</feature>
<feature type="transmembrane region" description="Helical" evidence="1">
    <location>
        <begin position="12"/>
        <end position="35"/>
    </location>
</feature>
<protein>
    <submittedName>
        <fullName evidence="2">Uncharacterized protein</fullName>
    </submittedName>
</protein>
<keyword evidence="1" id="KW-0472">Membrane</keyword>
<comment type="caution">
    <text evidence="2">The sequence shown here is derived from an EMBL/GenBank/DDBJ whole genome shotgun (WGS) entry which is preliminary data.</text>
</comment>
<evidence type="ECO:0000256" key="1">
    <source>
        <dbReference type="SAM" id="Phobius"/>
    </source>
</evidence>
<keyword evidence="1" id="KW-1133">Transmembrane helix</keyword>
<proteinExistence type="predicted"/>
<evidence type="ECO:0000313" key="3">
    <source>
        <dbReference type="Proteomes" id="UP000719500"/>
    </source>
</evidence>
<name>A0ABS2FY62_9FIRM</name>
<feature type="transmembrane region" description="Helical" evidence="1">
    <location>
        <begin position="81"/>
        <end position="110"/>
    </location>
</feature>
<sequence length="115" mass="12947">MFLFFGTVPLISTLLSLFLYACISALVTGVPFFLWARRGRRIWPWVLVLAVWLGLLLLSALNSNTTFHLVAAVTGYHNSEYIGFLLLYLIICYQGMLFGVALAAAVAWVLRKINY</sequence>
<organism evidence="2 3">
    <name type="scientific">Oscillibacter valericigenes</name>
    <dbReference type="NCBI Taxonomy" id="351091"/>
    <lineage>
        <taxon>Bacteria</taxon>
        <taxon>Bacillati</taxon>
        <taxon>Bacillota</taxon>
        <taxon>Clostridia</taxon>
        <taxon>Eubacteriales</taxon>
        <taxon>Oscillospiraceae</taxon>
        <taxon>Oscillibacter</taxon>
    </lineage>
</organism>
<accession>A0ABS2FY62</accession>
<keyword evidence="1" id="KW-0812">Transmembrane</keyword>
<reference evidence="2 3" key="1">
    <citation type="journal article" date="2021" name="Sci. Rep.">
        <title>The distribution of antibiotic resistance genes in chicken gut microbiota commensals.</title>
        <authorList>
            <person name="Juricova H."/>
            <person name="Matiasovicova J."/>
            <person name="Kubasova T."/>
            <person name="Cejkova D."/>
            <person name="Rychlik I."/>
        </authorList>
    </citation>
    <scope>NUCLEOTIDE SEQUENCE [LARGE SCALE GENOMIC DNA]</scope>
    <source>
        <strain evidence="2 3">An411</strain>
    </source>
</reference>
<gene>
    <name evidence="2" type="ORF">H9X91_11090</name>
</gene>
<dbReference type="RefSeq" id="WP_204805086.1">
    <property type="nucleotide sequence ID" value="NZ_JACSNX010000020.1"/>
</dbReference>
<dbReference type="EMBL" id="JACSNX010000020">
    <property type="protein sequence ID" value="MBM6851981.1"/>
    <property type="molecule type" value="Genomic_DNA"/>
</dbReference>
<keyword evidence="3" id="KW-1185">Reference proteome</keyword>
<dbReference type="Proteomes" id="UP000719500">
    <property type="component" value="Unassembled WGS sequence"/>
</dbReference>